<name>A0AA35X7L0_GEOBA</name>
<reference evidence="11" key="1">
    <citation type="submission" date="2023-03" db="EMBL/GenBank/DDBJ databases">
        <authorList>
            <person name="Steffen K."/>
            <person name="Cardenas P."/>
        </authorList>
    </citation>
    <scope>NUCLEOTIDE SEQUENCE</scope>
</reference>
<accession>A0AA35X7L0</accession>
<dbReference type="InterPro" id="IPR000719">
    <property type="entry name" value="Prot_kinase_dom"/>
</dbReference>
<dbReference type="GO" id="GO:0043235">
    <property type="term" value="C:receptor complex"/>
    <property type="evidence" value="ECO:0007669"/>
    <property type="project" value="TreeGrafter"/>
</dbReference>
<sequence length="307" mass="34640">MRKMATNSEKRSLQVEIDMLRELGCHRHLVSMLAWCLQGDQLALVLEYVPGGNLQEFLRSQRRNAAEEHAVQMSGSVCKSVTSCEKETEVVGGGSLTVTAQLQLARQITLGVEYLASKDVVHRDLAARNILVGQDGILKLADFGLSREAKGNEGYLMKGVEDKLPVRWMAVESILDRKFTVMSDVWAFGVVLWEIMTYAAFPFYHLTNREVIASVKAGERLAQPDYCPSEVYKIMTECWSEEPIHRPTIRNVREMLDELLDTGEYMHFADMSDCDPVAESTAVDILHHSLPHRLNNIARHHQVVQSV</sequence>
<dbReference type="PROSITE" id="PS50011">
    <property type="entry name" value="PROTEIN_KINASE_DOM"/>
    <property type="match status" value="1"/>
</dbReference>
<comment type="caution">
    <text evidence="11">The sequence shown here is derived from an EMBL/GenBank/DDBJ whole genome shotgun (WGS) entry which is preliminary data.</text>
</comment>
<dbReference type="Pfam" id="PF07714">
    <property type="entry name" value="PK_Tyr_Ser-Thr"/>
    <property type="match status" value="1"/>
</dbReference>
<keyword evidence="4 7" id="KW-0067">ATP-binding</keyword>
<evidence type="ECO:0000256" key="9">
    <source>
        <dbReference type="SAM" id="Phobius"/>
    </source>
</evidence>
<feature type="domain" description="Protein kinase" evidence="10">
    <location>
        <begin position="1"/>
        <end position="260"/>
    </location>
</feature>
<evidence type="ECO:0000256" key="8">
    <source>
        <dbReference type="PIRSR" id="PIRSR000615-3"/>
    </source>
</evidence>
<evidence type="ECO:0000256" key="6">
    <source>
        <dbReference type="PIRSR" id="PIRSR000615-1"/>
    </source>
</evidence>
<dbReference type="Proteomes" id="UP001174909">
    <property type="component" value="Unassembled WGS sequence"/>
</dbReference>
<keyword evidence="8" id="KW-0460">Magnesium</keyword>
<dbReference type="GO" id="GO:0004714">
    <property type="term" value="F:transmembrane receptor protein tyrosine kinase activity"/>
    <property type="evidence" value="ECO:0007669"/>
    <property type="project" value="TreeGrafter"/>
</dbReference>
<evidence type="ECO:0000259" key="10">
    <source>
        <dbReference type="PROSITE" id="PS50011"/>
    </source>
</evidence>
<feature type="binding site" evidence="7">
    <location>
        <position position="128"/>
    </location>
    <ligand>
        <name>ATP</name>
        <dbReference type="ChEBI" id="CHEBI:30616"/>
    </ligand>
</feature>
<keyword evidence="3" id="KW-0418">Kinase</keyword>
<dbReference type="PANTHER" id="PTHR24416:SF611">
    <property type="entry name" value="TYROSINE-PROTEIN KINASE TRANSMEMBRANE RECEPTOR ROR"/>
    <property type="match status" value="1"/>
</dbReference>
<dbReference type="GO" id="GO:0007169">
    <property type="term" value="P:cell surface receptor protein tyrosine kinase signaling pathway"/>
    <property type="evidence" value="ECO:0007669"/>
    <property type="project" value="TreeGrafter"/>
</dbReference>
<keyword evidence="11" id="KW-0675">Receptor</keyword>
<dbReference type="GO" id="GO:0005524">
    <property type="term" value="F:ATP binding"/>
    <property type="evidence" value="ECO:0007669"/>
    <property type="project" value="UniProtKB-KW"/>
</dbReference>
<dbReference type="GO" id="GO:0005886">
    <property type="term" value="C:plasma membrane"/>
    <property type="evidence" value="ECO:0007669"/>
    <property type="project" value="TreeGrafter"/>
</dbReference>
<proteinExistence type="predicted"/>
<dbReference type="AlphaFoldDB" id="A0AA35X7L0"/>
<feature type="binding site" evidence="8">
    <location>
        <position position="142"/>
    </location>
    <ligand>
        <name>Mg(2+)</name>
        <dbReference type="ChEBI" id="CHEBI:18420"/>
    </ligand>
</feature>
<dbReference type="PROSITE" id="PS00109">
    <property type="entry name" value="PROTEIN_KINASE_TYR"/>
    <property type="match status" value="1"/>
</dbReference>
<evidence type="ECO:0000256" key="2">
    <source>
        <dbReference type="ARBA" id="ARBA00022741"/>
    </source>
</evidence>
<evidence type="ECO:0000313" key="12">
    <source>
        <dbReference type="Proteomes" id="UP001174909"/>
    </source>
</evidence>
<keyword evidence="12" id="KW-1185">Reference proteome</keyword>
<dbReference type="Gene3D" id="1.10.510.10">
    <property type="entry name" value="Transferase(Phosphotransferase) domain 1"/>
    <property type="match status" value="1"/>
</dbReference>
<dbReference type="InterPro" id="IPR001245">
    <property type="entry name" value="Ser-Thr/Tyr_kinase_cat_dom"/>
</dbReference>
<gene>
    <name evidence="11" type="ORF">GBAR_LOCUS23603</name>
</gene>
<dbReference type="InterPro" id="IPR008266">
    <property type="entry name" value="Tyr_kinase_AS"/>
</dbReference>
<dbReference type="InterPro" id="IPR020635">
    <property type="entry name" value="Tyr_kinase_cat_dom"/>
</dbReference>
<evidence type="ECO:0000256" key="5">
    <source>
        <dbReference type="ARBA" id="ARBA00023137"/>
    </source>
</evidence>
<evidence type="ECO:0000256" key="7">
    <source>
        <dbReference type="PIRSR" id="PIRSR000615-2"/>
    </source>
</evidence>
<dbReference type="PANTHER" id="PTHR24416">
    <property type="entry name" value="TYROSINE-PROTEIN KINASE RECEPTOR"/>
    <property type="match status" value="1"/>
</dbReference>
<feature type="transmembrane region" description="Helical" evidence="9">
    <location>
        <begin position="185"/>
        <end position="204"/>
    </location>
</feature>
<keyword evidence="9" id="KW-0812">Transmembrane</keyword>
<evidence type="ECO:0000256" key="1">
    <source>
        <dbReference type="ARBA" id="ARBA00022679"/>
    </source>
</evidence>
<dbReference type="FunFam" id="1.10.510.10:FF:000554">
    <property type="entry name" value="Predicted protein"/>
    <property type="match status" value="1"/>
</dbReference>
<dbReference type="SMART" id="SM00219">
    <property type="entry name" value="TyrKc"/>
    <property type="match status" value="1"/>
</dbReference>
<keyword evidence="8" id="KW-0479">Metal-binding</keyword>
<dbReference type="PRINTS" id="PR00109">
    <property type="entry name" value="TYRKINASE"/>
</dbReference>
<evidence type="ECO:0000256" key="3">
    <source>
        <dbReference type="ARBA" id="ARBA00022777"/>
    </source>
</evidence>
<dbReference type="CDD" id="cd00192">
    <property type="entry name" value="PTKc"/>
    <property type="match status" value="1"/>
</dbReference>
<protein>
    <submittedName>
        <fullName evidence="11">Fibroblast growth factor receptor 3</fullName>
    </submittedName>
</protein>
<keyword evidence="5" id="KW-0829">Tyrosine-protein kinase</keyword>
<dbReference type="EMBL" id="CASHTH010003272">
    <property type="protein sequence ID" value="CAI8042551.1"/>
    <property type="molecule type" value="Genomic_DNA"/>
</dbReference>
<evidence type="ECO:0000256" key="4">
    <source>
        <dbReference type="ARBA" id="ARBA00022840"/>
    </source>
</evidence>
<organism evidence="11 12">
    <name type="scientific">Geodia barretti</name>
    <name type="common">Barrett's horny sponge</name>
    <dbReference type="NCBI Taxonomy" id="519541"/>
    <lineage>
        <taxon>Eukaryota</taxon>
        <taxon>Metazoa</taxon>
        <taxon>Porifera</taxon>
        <taxon>Demospongiae</taxon>
        <taxon>Heteroscleromorpha</taxon>
        <taxon>Tetractinellida</taxon>
        <taxon>Astrophorina</taxon>
        <taxon>Geodiidae</taxon>
        <taxon>Geodia</taxon>
    </lineage>
</organism>
<evidence type="ECO:0000313" key="11">
    <source>
        <dbReference type="EMBL" id="CAI8042551.1"/>
    </source>
</evidence>
<dbReference type="GO" id="GO:0046872">
    <property type="term" value="F:metal ion binding"/>
    <property type="evidence" value="ECO:0007669"/>
    <property type="project" value="UniProtKB-KW"/>
</dbReference>
<dbReference type="InterPro" id="IPR050122">
    <property type="entry name" value="RTK"/>
</dbReference>
<feature type="non-terminal residue" evidence="11">
    <location>
        <position position="307"/>
    </location>
</feature>
<dbReference type="SUPFAM" id="SSF56112">
    <property type="entry name" value="Protein kinase-like (PK-like)"/>
    <property type="match status" value="1"/>
</dbReference>
<keyword evidence="2 7" id="KW-0547">Nucleotide-binding</keyword>
<feature type="binding site" evidence="8">
    <location>
        <position position="129"/>
    </location>
    <ligand>
        <name>Mg(2+)</name>
        <dbReference type="ChEBI" id="CHEBI:18420"/>
    </ligand>
</feature>
<keyword evidence="1" id="KW-0808">Transferase</keyword>
<keyword evidence="9" id="KW-0472">Membrane</keyword>
<feature type="active site" description="Proton acceptor" evidence="6">
    <location>
        <position position="124"/>
    </location>
</feature>
<dbReference type="InterPro" id="IPR011009">
    <property type="entry name" value="Kinase-like_dom_sf"/>
</dbReference>
<dbReference type="PIRSF" id="PIRSF000615">
    <property type="entry name" value="TyrPK_CSF1-R"/>
    <property type="match status" value="1"/>
</dbReference>
<keyword evidence="9" id="KW-1133">Transmembrane helix</keyword>